<accession>A0A0M3HRY3</accession>
<dbReference type="AlphaFoldDB" id="A0A0M3HRY3"/>
<evidence type="ECO:0000313" key="3">
    <source>
        <dbReference type="WBParaSite" id="ALUE_0000514801-mRNA-1"/>
    </source>
</evidence>
<feature type="chain" id="PRO_5005656342" evidence="1">
    <location>
        <begin position="28"/>
        <end position="66"/>
    </location>
</feature>
<evidence type="ECO:0000256" key="1">
    <source>
        <dbReference type="SAM" id="SignalP"/>
    </source>
</evidence>
<sequence>MCHSWLFRHYVPLRTFLALTANAPCTTELIVKRCRIFQPASGEPQTDLHFIVVKICDGVVLLELDH</sequence>
<evidence type="ECO:0000313" key="2">
    <source>
        <dbReference type="Proteomes" id="UP000036681"/>
    </source>
</evidence>
<organism evidence="2 3">
    <name type="scientific">Ascaris lumbricoides</name>
    <name type="common">Giant roundworm</name>
    <dbReference type="NCBI Taxonomy" id="6252"/>
    <lineage>
        <taxon>Eukaryota</taxon>
        <taxon>Metazoa</taxon>
        <taxon>Ecdysozoa</taxon>
        <taxon>Nematoda</taxon>
        <taxon>Chromadorea</taxon>
        <taxon>Rhabditida</taxon>
        <taxon>Spirurina</taxon>
        <taxon>Ascaridomorpha</taxon>
        <taxon>Ascaridoidea</taxon>
        <taxon>Ascarididae</taxon>
        <taxon>Ascaris</taxon>
    </lineage>
</organism>
<protein>
    <submittedName>
        <fullName evidence="3">Secreted protein</fullName>
    </submittedName>
</protein>
<keyword evidence="1" id="KW-0732">Signal</keyword>
<reference evidence="3" key="1">
    <citation type="submission" date="2017-02" db="UniProtKB">
        <authorList>
            <consortium name="WormBaseParasite"/>
        </authorList>
    </citation>
    <scope>IDENTIFICATION</scope>
</reference>
<name>A0A0M3HRY3_ASCLU</name>
<proteinExistence type="predicted"/>
<dbReference type="Proteomes" id="UP000036681">
    <property type="component" value="Unplaced"/>
</dbReference>
<feature type="signal peptide" evidence="1">
    <location>
        <begin position="1"/>
        <end position="27"/>
    </location>
</feature>
<keyword evidence="2" id="KW-1185">Reference proteome</keyword>
<dbReference type="WBParaSite" id="ALUE_0000514801-mRNA-1">
    <property type="protein sequence ID" value="ALUE_0000514801-mRNA-1"/>
    <property type="gene ID" value="ALUE_0000514801"/>
</dbReference>